<evidence type="ECO:0008006" key="4">
    <source>
        <dbReference type="Google" id="ProtNLM"/>
    </source>
</evidence>
<dbReference type="PATRIC" id="fig|1125712.3.peg.665"/>
<keyword evidence="3" id="KW-1185">Reference proteome</keyword>
<evidence type="ECO:0000256" key="1">
    <source>
        <dbReference type="SAM" id="Phobius"/>
    </source>
</evidence>
<name>U2VAK4_9ACTN</name>
<dbReference type="Proteomes" id="UP000016638">
    <property type="component" value="Unassembled WGS sequence"/>
</dbReference>
<protein>
    <recommendedName>
        <fullName evidence="4">PH domain protein</fullName>
    </recommendedName>
</protein>
<keyword evidence="1" id="KW-1133">Transmembrane helix</keyword>
<dbReference type="STRING" id="1125712.HMPREF1316_2487"/>
<feature type="transmembrane region" description="Helical" evidence="1">
    <location>
        <begin position="210"/>
        <end position="230"/>
    </location>
</feature>
<gene>
    <name evidence="2" type="ORF">HMPREF1316_2487</name>
</gene>
<keyword evidence="1" id="KW-0812">Transmembrane</keyword>
<evidence type="ECO:0000313" key="3">
    <source>
        <dbReference type="Proteomes" id="UP000016638"/>
    </source>
</evidence>
<accession>U2VAK4</accession>
<proteinExistence type="predicted"/>
<organism evidence="2 3">
    <name type="scientific">Olsenella profusa F0195</name>
    <dbReference type="NCBI Taxonomy" id="1125712"/>
    <lineage>
        <taxon>Bacteria</taxon>
        <taxon>Bacillati</taxon>
        <taxon>Actinomycetota</taxon>
        <taxon>Coriobacteriia</taxon>
        <taxon>Coriobacteriales</taxon>
        <taxon>Atopobiaceae</taxon>
        <taxon>Olsenella</taxon>
    </lineage>
</organism>
<sequence>MAMAQVVAATVALAVILLLAVSSSRERGGAWSPDPDRLSYRLPRAWWAVMYACSALFLFALVMAVRGAAAEHVGWDWGVAGWLAFFVPSALLGAHWRAWRMEVDPGGIRVRRLLLPDRDLPWGSLDAVAVDANPRSREFDNLTFASHGRGLLRIQRLYLGGRDAAEGQLLDALERHGVLVAPPRELPPELRPWGRFGWWWDGLAGWQRDLFVLAVCGGVVFAVFFPIWVLTTFGS</sequence>
<feature type="transmembrane region" description="Helical" evidence="1">
    <location>
        <begin position="48"/>
        <end position="65"/>
    </location>
</feature>
<feature type="transmembrane region" description="Helical" evidence="1">
    <location>
        <begin position="77"/>
        <end position="96"/>
    </location>
</feature>
<comment type="caution">
    <text evidence="2">The sequence shown here is derived from an EMBL/GenBank/DDBJ whole genome shotgun (WGS) entry which is preliminary data.</text>
</comment>
<dbReference type="AlphaFoldDB" id="U2VAK4"/>
<evidence type="ECO:0000313" key="2">
    <source>
        <dbReference type="EMBL" id="ERL09631.1"/>
    </source>
</evidence>
<reference evidence="2 3" key="1">
    <citation type="submission" date="2013-08" db="EMBL/GenBank/DDBJ databases">
        <authorList>
            <person name="Durkin A.S."/>
            <person name="Haft D.R."/>
            <person name="McCorrison J."/>
            <person name="Torralba M."/>
            <person name="Gillis M."/>
            <person name="Haft D.H."/>
            <person name="Methe B."/>
            <person name="Sutton G."/>
            <person name="Nelson K.E."/>
        </authorList>
    </citation>
    <scope>NUCLEOTIDE SEQUENCE [LARGE SCALE GENOMIC DNA]</scope>
    <source>
        <strain evidence="2 3">F0195</strain>
    </source>
</reference>
<keyword evidence="1" id="KW-0472">Membrane</keyword>
<dbReference type="EMBL" id="AWEZ01000023">
    <property type="protein sequence ID" value="ERL09631.1"/>
    <property type="molecule type" value="Genomic_DNA"/>
</dbReference>